<proteinExistence type="predicted"/>
<name>A0AAN6WBT8_9PEZI</name>
<reference evidence="2" key="1">
    <citation type="journal article" date="2023" name="Mol. Phylogenet. Evol.">
        <title>Genome-scale phylogeny and comparative genomics of the fungal order Sordariales.</title>
        <authorList>
            <person name="Hensen N."/>
            <person name="Bonometti L."/>
            <person name="Westerberg I."/>
            <person name="Brannstrom I.O."/>
            <person name="Guillou S."/>
            <person name="Cros-Aarteil S."/>
            <person name="Calhoun S."/>
            <person name="Haridas S."/>
            <person name="Kuo A."/>
            <person name="Mondo S."/>
            <person name="Pangilinan J."/>
            <person name="Riley R."/>
            <person name="LaButti K."/>
            <person name="Andreopoulos B."/>
            <person name="Lipzen A."/>
            <person name="Chen C."/>
            <person name="Yan M."/>
            <person name="Daum C."/>
            <person name="Ng V."/>
            <person name="Clum A."/>
            <person name="Steindorff A."/>
            <person name="Ohm R.A."/>
            <person name="Martin F."/>
            <person name="Silar P."/>
            <person name="Natvig D.O."/>
            <person name="Lalanne C."/>
            <person name="Gautier V."/>
            <person name="Ament-Velasquez S.L."/>
            <person name="Kruys A."/>
            <person name="Hutchinson M.I."/>
            <person name="Powell A.J."/>
            <person name="Barry K."/>
            <person name="Miller A.N."/>
            <person name="Grigoriev I.V."/>
            <person name="Debuchy R."/>
            <person name="Gladieux P."/>
            <person name="Hiltunen Thoren M."/>
            <person name="Johannesson H."/>
        </authorList>
    </citation>
    <scope>NUCLEOTIDE SEQUENCE</scope>
    <source>
        <strain evidence="2">CBS 892.96</strain>
    </source>
</reference>
<protein>
    <recommendedName>
        <fullName evidence="4">Secreted protein</fullName>
    </recommendedName>
</protein>
<accession>A0AAN6WBT8</accession>
<evidence type="ECO:0000313" key="2">
    <source>
        <dbReference type="EMBL" id="KAK4179084.1"/>
    </source>
</evidence>
<evidence type="ECO:0008006" key="4">
    <source>
        <dbReference type="Google" id="ProtNLM"/>
    </source>
</evidence>
<keyword evidence="1" id="KW-0732">Signal</keyword>
<gene>
    <name evidence="2" type="ORF">QBC36DRAFT_323363</name>
</gene>
<dbReference type="AlphaFoldDB" id="A0AAN6WBT8"/>
<evidence type="ECO:0000256" key="1">
    <source>
        <dbReference type="SAM" id="SignalP"/>
    </source>
</evidence>
<organism evidence="2 3">
    <name type="scientific">Triangularia setosa</name>
    <dbReference type="NCBI Taxonomy" id="2587417"/>
    <lineage>
        <taxon>Eukaryota</taxon>
        <taxon>Fungi</taxon>
        <taxon>Dikarya</taxon>
        <taxon>Ascomycota</taxon>
        <taxon>Pezizomycotina</taxon>
        <taxon>Sordariomycetes</taxon>
        <taxon>Sordariomycetidae</taxon>
        <taxon>Sordariales</taxon>
        <taxon>Podosporaceae</taxon>
        <taxon>Triangularia</taxon>
    </lineage>
</organism>
<reference evidence="2" key="2">
    <citation type="submission" date="2023-05" db="EMBL/GenBank/DDBJ databases">
        <authorList>
            <consortium name="Lawrence Berkeley National Laboratory"/>
            <person name="Steindorff A."/>
            <person name="Hensen N."/>
            <person name="Bonometti L."/>
            <person name="Westerberg I."/>
            <person name="Brannstrom I.O."/>
            <person name="Guillou S."/>
            <person name="Cros-Aarteil S."/>
            <person name="Calhoun S."/>
            <person name="Haridas S."/>
            <person name="Kuo A."/>
            <person name="Mondo S."/>
            <person name="Pangilinan J."/>
            <person name="Riley R."/>
            <person name="Labutti K."/>
            <person name="Andreopoulos B."/>
            <person name="Lipzen A."/>
            <person name="Chen C."/>
            <person name="Yanf M."/>
            <person name="Daum C."/>
            <person name="Ng V."/>
            <person name="Clum A."/>
            <person name="Ohm R."/>
            <person name="Martin F."/>
            <person name="Silar P."/>
            <person name="Natvig D."/>
            <person name="Lalanne C."/>
            <person name="Gautier V."/>
            <person name="Ament-Velasquez S.L."/>
            <person name="Kruys A."/>
            <person name="Hutchinson M.I."/>
            <person name="Powell A.J."/>
            <person name="Barry K."/>
            <person name="Miller A.N."/>
            <person name="Grigoriev I.V."/>
            <person name="Debuchy R."/>
            <person name="Gladieux P."/>
            <person name="Thoren M.H."/>
            <person name="Johannesson H."/>
        </authorList>
    </citation>
    <scope>NUCLEOTIDE SEQUENCE</scope>
    <source>
        <strain evidence="2">CBS 892.96</strain>
    </source>
</reference>
<feature type="signal peptide" evidence="1">
    <location>
        <begin position="1"/>
        <end position="20"/>
    </location>
</feature>
<sequence>MFFLLYLLGFLFDTPRFTRTQYHLSNWIYFSGIDNFILDGGVTQPHLINRRVVVHKQYLGHARSYPSCNVTKLRCRGWLIRQ</sequence>
<keyword evidence="3" id="KW-1185">Reference proteome</keyword>
<evidence type="ECO:0000313" key="3">
    <source>
        <dbReference type="Proteomes" id="UP001302321"/>
    </source>
</evidence>
<dbReference type="EMBL" id="MU866124">
    <property type="protein sequence ID" value="KAK4179084.1"/>
    <property type="molecule type" value="Genomic_DNA"/>
</dbReference>
<comment type="caution">
    <text evidence="2">The sequence shown here is derived from an EMBL/GenBank/DDBJ whole genome shotgun (WGS) entry which is preliminary data.</text>
</comment>
<dbReference type="Proteomes" id="UP001302321">
    <property type="component" value="Unassembled WGS sequence"/>
</dbReference>
<feature type="chain" id="PRO_5042964122" description="Secreted protein" evidence="1">
    <location>
        <begin position="21"/>
        <end position="82"/>
    </location>
</feature>